<evidence type="ECO:0000256" key="1">
    <source>
        <dbReference type="PROSITE-ProRule" id="PRU00042"/>
    </source>
</evidence>
<feature type="domain" description="C2H2-type" evidence="2">
    <location>
        <begin position="86"/>
        <end position="114"/>
    </location>
</feature>
<reference evidence="3" key="1">
    <citation type="submission" date="2019-08" db="EMBL/GenBank/DDBJ databases">
        <title>The genome of the North American firefly Photinus pyralis.</title>
        <authorList>
            <consortium name="Photinus pyralis genome working group"/>
            <person name="Fallon T.R."/>
            <person name="Sander Lower S.E."/>
            <person name="Weng J.-K."/>
        </authorList>
    </citation>
    <scope>NUCLEOTIDE SEQUENCE</scope>
    <source>
        <strain evidence="3">TRF0915ILg1</strain>
        <tissue evidence="3">Whole body</tissue>
    </source>
</reference>
<keyword evidence="1" id="KW-0863">Zinc-finger</keyword>
<keyword evidence="1" id="KW-0862">Zinc</keyword>
<dbReference type="Proteomes" id="UP000801492">
    <property type="component" value="Unassembled WGS sequence"/>
</dbReference>
<dbReference type="InterPro" id="IPR013087">
    <property type="entry name" value="Znf_C2H2_type"/>
</dbReference>
<protein>
    <recommendedName>
        <fullName evidence="2">C2H2-type domain-containing protein</fullName>
    </recommendedName>
</protein>
<gene>
    <name evidence="3" type="ORF">ILUMI_00700</name>
</gene>
<dbReference type="EMBL" id="VTPC01000527">
    <property type="protein sequence ID" value="KAF2905480.1"/>
    <property type="molecule type" value="Genomic_DNA"/>
</dbReference>
<dbReference type="GO" id="GO:0008270">
    <property type="term" value="F:zinc ion binding"/>
    <property type="evidence" value="ECO:0007669"/>
    <property type="project" value="UniProtKB-KW"/>
</dbReference>
<dbReference type="AlphaFoldDB" id="A0A8K0DFT0"/>
<evidence type="ECO:0000313" key="4">
    <source>
        <dbReference type="Proteomes" id="UP000801492"/>
    </source>
</evidence>
<proteinExistence type="predicted"/>
<keyword evidence="1" id="KW-0479">Metal-binding</keyword>
<dbReference type="Gene3D" id="3.30.160.60">
    <property type="entry name" value="Classic Zinc Finger"/>
    <property type="match status" value="1"/>
</dbReference>
<accession>A0A8K0DFT0</accession>
<name>A0A8K0DFT0_IGNLU</name>
<organism evidence="3 4">
    <name type="scientific">Ignelater luminosus</name>
    <name type="common">Cucubano</name>
    <name type="synonym">Pyrophorus luminosus</name>
    <dbReference type="NCBI Taxonomy" id="2038154"/>
    <lineage>
        <taxon>Eukaryota</taxon>
        <taxon>Metazoa</taxon>
        <taxon>Ecdysozoa</taxon>
        <taxon>Arthropoda</taxon>
        <taxon>Hexapoda</taxon>
        <taxon>Insecta</taxon>
        <taxon>Pterygota</taxon>
        <taxon>Neoptera</taxon>
        <taxon>Endopterygota</taxon>
        <taxon>Coleoptera</taxon>
        <taxon>Polyphaga</taxon>
        <taxon>Elateriformia</taxon>
        <taxon>Elateroidea</taxon>
        <taxon>Elateridae</taxon>
        <taxon>Agrypninae</taxon>
        <taxon>Pyrophorini</taxon>
        <taxon>Ignelater</taxon>
    </lineage>
</organism>
<keyword evidence="4" id="KW-1185">Reference proteome</keyword>
<dbReference type="OrthoDB" id="10004641at2759"/>
<evidence type="ECO:0000313" key="3">
    <source>
        <dbReference type="EMBL" id="KAF2905480.1"/>
    </source>
</evidence>
<sequence length="122" mass="14295">MSPCNEDYSCDACGHSYKLKKSLWCHKRYECLNVAQFSCPVCSHDTKEKSNLIKRILRVHSEFDIKQRYTREDAYLDHLRLHCLLLECSSCPAKFNSMEELISHIQQVHKKTAENAPLMFID</sequence>
<dbReference type="SMART" id="SM00355">
    <property type="entry name" value="ZnF_C2H2"/>
    <property type="match status" value="3"/>
</dbReference>
<dbReference type="PROSITE" id="PS50157">
    <property type="entry name" value="ZINC_FINGER_C2H2_2"/>
    <property type="match status" value="1"/>
</dbReference>
<dbReference type="PROSITE" id="PS00028">
    <property type="entry name" value="ZINC_FINGER_C2H2_1"/>
    <property type="match status" value="1"/>
</dbReference>
<evidence type="ECO:0000259" key="2">
    <source>
        <dbReference type="PROSITE" id="PS50157"/>
    </source>
</evidence>
<comment type="caution">
    <text evidence="3">The sequence shown here is derived from an EMBL/GenBank/DDBJ whole genome shotgun (WGS) entry which is preliminary data.</text>
</comment>